<evidence type="ECO:0000313" key="5">
    <source>
        <dbReference type="EMBL" id="QHS95986.1"/>
    </source>
</evidence>
<dbReference type="InterPro" id="IPR022648">
    <property type="entry name" value="Pr_cel_nuc_antig_N"/>
</dbReference>
<protein>
    <recommendedName>
        <fullName evidence="6">Proliferating cell nuclear antigen PCNA N-terminal domain-containing protein</fullName>
    </recommendedName>
</protein>
<feature type="domain" description="Proliferating cell nuclear antigen PCNA N-terminal" evidence="3">
    <location>
        <begin position="13"/>
        <end position="131"/>
    </location>
</feature>
<feature type="domain" description="Proliferating cell nuclear antigen PCNA C-terminal" evidence="4">
    <location>
        <begin position="135"/>
        <end position="257"/>
    </location>
</feature>
<dbReference type="PANTHER" id="PTHR11352:SF0">
    <property type="entry name" value="PROLIFERATING CELL NUCLEAR ANTIGEN"/>
    <property type="match status" value="1"/>
</dbReference>
<dbReference type="GO" id="GO:0019985">
    <property type="term" value="P:translesion synthesis"/>
    <property type="evidence" value="ECO:0007669"/>
    <property type="project" value="TreeGrafter"/>
</dbReference>
<dbReference type="InterPro" id="IPR022649">
    <property type="entry name" value="Pr_cel_nuc_antig_C"/>
</dbReference>
<dbReference type="NCBIfam" id="TIGR00590">
    <property type="entry name" value="pcna"/>
    <property type="match status" value="1"/>
</dbReference>
<reference evidence="5" key="1">
    <citation type="journal article" date="2020" name="Nature">
        <title>Giant virus diversity and host interactions through global metagenomics.</title>
        <authorList>
            <person name="Schulz F."/>
            <person name="Roux S."/>
            <person name="Paez-Espino D."/>
            <person name="Jungbluth S."/>
            <person name="Walsh D.A."/>
            <person name="Denef V.J."/>
            <person name="McMahon K.D."/>
            <person name="Konstantinidis K.T."/>
            <person name="Eloe-Fadrosh E.A."/>
            <person name="Kyrpides N.C."/>
            <person name="Woyke T."/>
        </authorList>
    </citation>
    <scope>NUCLEOTIDE SEQUENCE</scope>
    <source>
        <strain evidence="5">GVMAG-M-3300019093-7</strain>
    </source>
</reference>
<dbReference type="GO" id="GO:0006298">
    <property type="term" value="P:mismatch repair"/>
    <property type="evidence" value="ECO:0007669"/>
    <property type="project" value="TreeGrafter"/>
</dbReference>
<dbReference type="InterPro" id="IPR046938">
    <property type="entry name" value="DNA_clamp_sf"/>
</dbReference>
<evidence type="ECO:0000256" key="2">
    <source>
        <dbReference type="ARBA" id="ARBA00023125"/>
    </source>
</evidence>
<dbReference type="GO" id="GO:0043626">
    <property type="term" value="C:PCNA complex"/>
    <property type="evidence" value="ECO:0007669"/>
    <property type="project" value="TreeGrafter"/>
</dbReference>
<organism evidence="5">
    <name type="scientific">viral metagenome</name>
    <dbReference type="NCBI Taxonomy" id="1070528"/>
    <lineage>
        <taxon>unclassified sequences</taxon>
        <taxon>metagenomes</taxon>
        <taxon>organismal metagenomes</taxon>
    </lineage>
</organism>
<dbReference type="EMBL" id="MN739261">
    <property type="protein sequence ID" value="QHS95986.1"/>
    <property type="molecule type" value="Genomic_DNA"/>
</dbReference>
<sequence>MKVTIEEKHKKELFVSLFQLLKNSTNALRIAFKEDHMYIQGMDKSHICLFDIKITSGWFSSYDKTVGDSESICIDTNIFFTVMSMCSENHVLVLEYENDPDHIQIHWIHDKNKKGEFDKIFNITLLDIESDYFEIPEVDYQAEFSINSKKINEIMSQLTSFGDIMNIKCNEENVTLISSGINGEMKVNISVDDLTEYSIAEDDESLNLFFGLTYLQKMCIHTKLSGEIGFSFGNNFPMKISYDLGEDSHCLFYLAPKSDD</sequence>
<dbReference type="GO" id="GO:0006272">
    <property type="term" value="P:leading strand elongation"/>
    <property type="evidence" value="ECO:0007669"/>
    <property type="project" value="TreeGrafter"/>
</dbReference>
<evidence type="ECO:0000256" key="1">
    <source>
        <dbReference type="ARBA" id="ARBA00010462"/>
    </source>
</evidence>
<keyword evidence="2" id="KW-0238">DNA-binding</keyword>
<evidence type="ECO:0000259" key="3">
    <source>
        <dbReference type="Pfam" id="PF00705"/>
    </source>
</evidence>
<dbReference type="PRINTS" id="PR00339">
    <property type="entry name" value="PCNACYCLIN"/>
</dbReference>
<proteinExistence type="inferred from homology"/>
<dbReference type="SUPFAM" id="SSF55979">
    <property type="entry name" value="DNA clamp"/>
    <property type="match status" value="2"/>
</dbReference>
<name>A0A6C0BUR8_9ZZZZ</name>
<accession>A0A6C0BUR8</accession>
<dbReference type="Pfam" id="PF02747">
    <property type="entry name" value="PCNA_C"/>
    <property type="match status" value="1"/>
</dbReference>
<dbReference type="PANTHER" id="PTHR11352">
    <property type="entry name" value="PROLIFERATING CELL NUCLEAR ANTIGEN"/>
    <property type="match status" value="1"/>
</dbReference>
<dbReference type="AlphaFoldDB" id="A0A6C0BUR8"/>
<evidence type="ECO:0000259" key="4">
    <source>
        <dbReference type="Pfam" id="PF02747"/>
    </source>
</evidence>
<dbReference type="Pfam" id="PF00705">
    <property type="entry name" value="PCNA_N"/>
    <property type="match status" value="1"/>
</dbReference>
<dbReference type="GO" id="GO:0030337">
    <property type="term" value="F:DNA polymerase processivity factor activity"/>
    <property type="evidence" value="ECO:0007669"/>
    <property type="project" value="InterPro"/>
</dbReference>
<comment type="similarity">
    <text evidence="1">Belongs to the PCNA family.</text>
</comment>
<dbReference type="Gene3D" id="3.70.10.10">
    <property type="match status" value="1"/>
</dbReference>
<dbReference type="GO" id="GO:0003677">
    <property type="term" value="F:DNA binding"/>
    <property type="evidence" value="ECO:0007669"/>
    <property type="project" value="UniProtKB-KW"/>
</dbReference>
<dbReference type="InterPro" id="IPR000730">
    <property type="entry name" value="Pr_cel_nuc_antig"/>
</dbReference>
<dbReference type="CDD" id="cd00577">
    <property type="entry name" value="PCNA"/>
    <property type="match status" value="1"/>
</dbReference>
<dbReference type="GO" id="GO:0006275">
    <property type="term" value="P:regulation of DNA replication"/>
    <property type="evidence" value="ECO:0007669"/>
    <property type="project" value="InterPro"/>
</dbReference>
<evidence type="ECO:0008006" key="6">
    <source>
        <dbReference type="Google" id="ProtNLM"/>
    </source>
</evidence>